<organism evidence="2 3">
    <name type="scientific">Trichoglossum hirsutum</name>
    <dbReference type="NCBI Taxonomy" id="265104"/>
    <lineage>
        <taxon>Eukaryota</taxon>
        <taxon>Fungi</taxon>
        <taxon>Dikarya</taxon>
        <taxon>Ascomycota</taxon>
        <taxon>Pezizomycotina</taxon>
        <taxon>Geoglossomycetes</taxon>
        <taxon>Geoglossales</taxon>
        <taxon>Geoglossaceae</taxon>
        <taxon>Trichoglossum</taxon>
    </lineage>
</organism>
<feature type="region of interest" description="Disordered" evidence="1">
    <location>
        <begin position="169"/>
        <end position="281"/>
    </location>
</feature>
<feature type="compositionally biased region" description="Low complexity" evidence="1">
    <location>
        <begin position="324"/>
        <end position="342"/>
    </location>
</feature>
<proteinExistence type="predicted"/>
<reference evidence="2" key="1">
    <citation type="submission" date="2021-03" db="EMBL/GenBank/DDBJ databases">
        <title>Comparative genomics and phylogenomic investigation of the class Geoglossomycetes provide insights into ecological specialization and systematics.</title>
        <authorList>
            <person name="Melie T."/>
            <person name="Pirro S."/>
            <person name="Miller A.N."/>
            <person name="Quandt A."/>
        </authorList>
    </citation>
    <scope>NUCLEOTIDE SEQUENCE</scope>
    <source>
        <strain evidence="2">CAQ_001_2017</strain>
    </source>
</reference>
<accession>A0A9P8L903</accession>
<feature type="region of interest" description="Disordered" evidence="1">
    <location>
        <begin position="316"/>
        <end position="395"/>
    </location>
</feature>
<dbReference type="EMBL" id="JAGHQM010001064">
    <property type="protein sequence ID" value="KAH0556575.1"/>
    <property type="molecule type" value="Genomic_DNA"/>
</dbReference>
<evidence type="ECO:0000313" key="3">
    <source>
        <dbReference type="Proteomes" id="UP000750711"/>
    </source>
</evidence>
<dbReference type="Proteomes" id="UP000750711">
    <property type="component" value="Unassembled WGS sequence"/>
</dbReference>
<name>A0A9P8L903_9PEZI</name>
<comment type="caution">
    <text evidence="2">The sequence shown here is derived from an EMBL/GenBank/DDBJ whole genome shotgun (WGS) entry which is preliminary data.</text>
</comment>
<feature type="compositionally biased region" description="Polar residues" evidence="1">
    <location>
        <begin position="199"/>
        <end position="214"/>
    </location>
</feature>
<keyword evidence="3" id="KW-1185">Reference proteome</keyword>
<protein>
    <submittedName>
        <fullName evidence="2">Uncharacterized protein</fullName>
    </submittedName>
</protein>
<evidence type="ECO:0000313" key="2">
    <source>
        <dbReference type="EMBL" id="KAH0556575.1"/>
    </source>
</evidence>
<feature type="compositionally biased region" description="Polar residues" evidence="1">
    <location>
        <begin position="63"/>
        <end position="73"/>
    </location>
</feature>
<feature type="compositionally biased region" description="Basic and acidic residues" evidence="1">
    <location>
        <begin position="251"/>
        <end position="271"/>
    </location>
</feature>
<gene>
    <name evidence="2" type="ORF">GP486_005569</name>
</gene>
<sequence length="483" mass="51828">MLMASESSPLAFLPSPATTVSIAVNENFPPLSPTQAPLPVTASSSLARPSIQTGFRKAPPDALSSNGKIPTVVSPNYQPARKTLSGPVPRPPLPSLPLASSKLSTTSSNIIPTSFVDQSRAFEEQQRRVFEQERSLFAQERELWETERQALYERIKELELALQGVNGFGKKTSQSAIGRPSIDTVSTSDQLHHRGESGNAGTSGSPCSQATQNIAEEKFWEGPSSHRNSATRTFSPPPKVEERCLSSASESRSRDLSKSTERPELRAHRQSEGGVHFLEPTPKTIGSGIDISLIEKGLDGISLKASSLPPAILAKVRSPPPVSPGVHSPSSGNNSSGMSPVGLLNLKKDAGHTPPAPGRYSAEDSEQATPKQPEHIHRTSVAYPPPDDLLSDSPVEVDKALTAPLGMTNDEESDAAFLNQLDTKLLQEAHKTVFTPSETSSTSEEETVTNETFHQQEPEIKIRFKRSVNFGSAFGSTGFGSEA</sequence>
<dbReference type="AlphaFoldDB" id="A0A9P8L903"/>
<feature type="region of interest" description="Disordered" evidence="1">
    <location>
        <begin position="52"/>
        <end position="73"/>
    </location>
</feature>
<evidence type="ECO:0000256" key="1">
    <source>
        <dbReference type="SAM" id="MobiDB-lite"/>
    </source>
</evidence>
<feature type="region of interest" description="Disordered" evidence="1">
    <location>
        <begin position="434"/>
        <end position="458"/>
    </location>
</feature>
<feature type="compositionally biased region" description="Polar residues" evidence="1">
    <location>
        <begin position="225"/>
        <end position="234"/>
    </location>
</feature>